<comment type="caution">
    <text evidence="1">The sequence shown here is derived from an EMBL/GenBank/DDBJ whole genome shotgun (WGS) entry which is preliminary data.</text>
</comment>
<keyword evidence="2" id="KW-1185">Reference proteome</keyword>
<gene>
    <name evidence="1" type="ORF">BKA15_000221</name>
</gene>
<protein>
    <submittedName>
        <fullName evidence="1">Uncharacterized protein</fullName>
    </submittedName>
</protein>
<dbReference type="AlphaFoldDB" id="A0A7Y9I2G3"/>
<evidence type="ECO:0000313" key="2">
    <source>
        <dbReference type="Proteomes" id="UP000569914"/>
    </source>
</evidence>
<name>A0A7Y9I2G3_9ACTN</name>
<evidence type="ECO:0000313" key="1">
    <source>
        <dbReference type="EMBL" id="NYE68892.1"/>
    </source>
</evidence>
<dbReference type="RefSeq" id="WP_179747760.1">
    <property type="nucleotide sequence ID" value="NZ_JACCBU010000001.1"/>
</dbReference>
<reference evidence="1 2" key="1">
    <citation type="submission" date="2020-07" db="EMBL/GenBank/DDBJ databases">
        <title>Sequencing the genomes of 1000 actinobacteria strains.</title>
        <authorList>
            <person name="Klenk H.-P."/>
        </authorList>
    </citation>
    <scope>NUCLEOTIDE SEQUENCE [LARGE SCALE GENOMIC DNA]</scope>
    <source>
        <strain evidence="1 2">DSM 22083</strain>
    </source>
</reference>
<dbReference type="EMBL" id="JACCBU010000001">
    <property type="protein sequence ID" value="NYE68892.1"/>
    <property type="molecule type" value="Genomic_DNA"/>
</dbReference>
<dbReference type="Proteomes" id="UP000569914">
    <property type="component" value="Unassembled WGS sequence"/>
</dbReference>
<organism evidence="1 2">
    <name type="scientific">Microlunatus parietis</name>
    <dbReference type="NCBI Taxonomy" id="682979"/>
    <lineage>
        <taxon>Bacteria</taxon>
        <taxon>Bacillati</taxon>
        <taxon>Actinomycetota</taxon>
        <taxon>Actinomycetes</taxon>
        <taxon>Propionibacteriales</taxon>
        <taxon>Propionibacteriaceae</taxon>
        <taxon>Microlunatus</taxon>
    </lineage>
</organism>
<accession>A0A7Y9I2G3</accession>
<sequence>MTPADLVQALELERVQHRPGRHMAPVAYDDRPQTAAERLAAVVAASRLYDWEPARKNRARYHRRQRRLLAVERARQAAGR</sequence>
<proteinExistence type="predicted"/>